<evidence type="ECO:0000256" key="2">
    <source>
        <dbReference type="ARBA" id="ARBA00022898"/>
    </source>
</evidence>
<dbReference type="Proteomes" id="UP000297853">
    <property type="component" value="Unassembled WGS sequence"/>
</dbReference>
<dbReference type="InterPro" id="IPR000277">
    <property type="entry name" value="Cys/Met-Metab_PyrdxlP-dep_enz"/>
</dbReference>
<dbReference type="PANTHER" id="PTHR11808">
    <property type="entry name" value="TRANS-SULFURATION ENZYME FAMILY MEMBER"/>
    <property type="match status" value="1"/>
</dbReference>
<dbReference type="EMBL" id="SOGQ01000042">
    <property type="protein sequence ID" value="TFC99996.1"/>
    <property type="molecule type" value="Genomic_DNA"/>
</dbReference>
<name>A0ABY2J4X6_9MICO</name>
<keyword evidence="5" id="KW-1185">Reference proteome</keyword>
<comment type="similarity">
    <text evidence="3">Belongs to the trans-sulfuration enzymes family.</text>
</comment>
<dbReference type="PIRSF" id="PIRSF001434">
    <property type="entry name" value="CGS"/>
    <property type="match status" value="1"/>
</dbReference>
<dbReference type="InterPro" id="IPR015424">
    <property type="entry name" value="PyrdxlP-dep_Trfase"/>
</dbReference>
<keyword evidence="4" id="KW-0032">Aminotransferase</keyword>
<evidence type="ECO:0000256" key="1">
    <source>
        <dbReference type="ARBA" id="ARBA00001933"/>
    </source>
</evidence>
<comment type="cofactor">
    <cofactor evidence="1 3">
        <name>pyridoxal 5'-phosphate</name>
        <dbReference type="ChEBI" id="CHEBI:597326"/>
    </cofactor>
</comment>
<dbReference type="Gene3D" id="3.90.1150.10">
    <property type="entry name" value="Aspartate Aminotransferase, domain 1"/>
    <property type="match status" value="1"/>
</dbReference>
<gene>
    <name evidence="4" type="ORF">E3T28_08520</name>
</gene>
<keyword evidence="2 3" id="KW-0663">Pyridoxal phosphate</keyword>
<proteinExistence type="inferred from homology"/>
<dbReference type="Pfam" id="PF01053">
    <property type="entry name" value="Cys_Met_Meta_PP"/>
    <property type="match status" value="1"/>
</dbReference>
<dbReference type="Gene3D" id="3.40.640.10">
    <property type="entry name" value="Type I PLP-dependent aspartate aminotransferase-like (Major domain)"/>
    <property type="match status" value="1"/>
</dbReference>
<evidence type="ECO:0000313" key="5">
    <source>
        <dbReference type="Proteomes" id="UP000297853"/>
    </source>
</evidence>
<protein>
    <submittedName>
        <fullName evidence="4">Aminotransferase class I/II-fold pyridoxal phosphate-dependent enzyme</fullName>
    </submittedName>
</protein>
<reference evidence="4 5" key="1">
    <citation type="submission" date="2019-03" db="EMBL/GenBank/DDBJ databases">
        <title>Genomics of glacier-inhabiting Cryobacterium strains.</title>
        <authorList>
            <person name="Liu Q."/>
            <person name="Xin Y.-H."/>
        </authorList>
    </citation>
    <scope>NUCLEOTIDE SEQUENCE [LARGE SCALE GENOMIC DNA]</scope>
    <source>
        <strain evidence="4 5">TMT1-23-1</strain>
    </source>
</reference>
<sequence length="425" mass="43187">MPLLPPLPQHEPIQRAPALHPDTVAVHGGMAGVTASGSHVPVIDLSTTNPLAGVECGGDSYENLATGGTIRDGDSAVYQRLWQPGVARFETALSALEGTGGTVAFASGMAALAAVLIASVAAGTPHVVALRPIYGGTDHVLATGLLGTSVTWVDADGVADAIRPNTGLVILESPANPTLALTDIRAVVAAAGGVPVLVDNTFATPVLQRPVESGATLVLHSATKFLGGHGDVMGGTVSGTEQWMVRLRQVRALTGGILHPFAAYLLHRGLRTLPVRVRAQQATAGMVAEGLVGHPALTRVLYPGLPGQDPQRLLGRQASGAGSIIALELAGGFETAVRFTEACALITHAVSLGGVDSLVQHPASLTHRPVEAGARPGAGIVRLSIGLEHVDDLLADILTALDVAMDVGSNAAMDGAAGEPRQAVA</sequence>
<comment type="caution">
    <text evidence="4">The sequence shown here is derived from an EMBL/GenBank/DDBJ whole genome shotgun (WGS) entry which is preliminary data.</text>
</comment>
<dbReference type="InterPro" id="IPR015422">
    <property type="entry name" value="PyrdxlP-dep_Trfase_small"/>
</dbReference>
<dbReference type="PANTHER" id="PTHR11808:SF85">
    <property type="entry name" value="CYSTATHIONINE GAMMA-LYASE-RELATED"/>
    <property type="match status" value="1"/>
</dbReference>
<keyword evidence="4" id="KW-0808">Transferase</keyword>
<dbReference type="SUPFAM" id="SSF53383">
    <property type="entry name" value="PLP-dependent transferases"/>
    <property type="match status" value="1"/>
</dbReference>
<evidence type="ECO:0000313" key="4">
    <source>
        <dbReference type="EMBL" id="TFC99996.1"/>
    </source>
</evidence>
<dbReference type="RefSeq" id="WP_134429843.1">
    <property type="nucleotide sequence ID" value="NZ_SOGQ01000042.1"/>
</dbReference>
<accession>A0ABY2J4X6</accession>
<evidence type="ECO:0000256" key="3">
    <source>
        <dbReference type="RuleBase" id="RU362118"/>
    </source>
</evidence>
<dbReference type="InterPro" id="IPR015421">
    <property type="entry name" value="PyrdxlP-dep_Trfase_major"/>
</dbReference>
<dbReference type="GO" id="GO:0008483">
    <property type="term" value="F:transaminase activity"/>
    <property type="evidence" value="ECO:0007669"/>
    <property type="project" value="UniProtKB-KW"/>
</dbReference>
<organism evidence="4 5">
    <name type="scientific">Cryobacterium sinapicolor</name>
    <dbReference type="NCBI Taxonomy" id="1259236"/>
    <lineage>
        <taxon>Bacteria</taxon>
        <taxon>Bacillati</taxon>
        <taxon>Actinomycetota</taxon>
        <taxon>Actinomycetes</taxon>
        <taxon>Micrococcales</taxon>
        <taxon>Microbacteriaceae</taxon>
        <taxon>Cryobacterium</taxon>
    </lineage>
</organism>